<keyword evidence="2" id="KW-1185">Reference proteome</keyword>
<dbReference type="OrthoDB" id="378710at2"/>
<evidence type="ECO:0000313" key="1">
    <source>
        <dbReference type="EMBL" id="RED57166.1"/>
    </source>
</evidence>
<evidence type="ECO:0000313" key="2">
    <source>
        <dbReference type="Proteomes" id="UP000256869"/>
    </source>
</evidence>
<proteinExistence type="predicted"/>
<dbReference type="Gene3D" id="3.40.50.300">
    <property type="entry name" value="P-loop containing nucleotide triphosphate hydrolases"/>
    <property type="match status" value="1"/>
</dbReference>
<dbReference type="InterPro" id="IPR027417">
    <property type="entry name" value="P-loop_NTPase"/>
</dbReference>
<protein>
    <submittedName>
        <fullName evidence="1">Putative phage terminase large subunit-like protein</fullName>
    </submittedName>
</protein>
<sequence>MAWSDNKWLSRPEREARIDRLTQHMTRLRALYDTGKATAEHVRTLFSHRDEVTRLQRINRAENDVAYFAYIYLSDSHNADNDANIIRHAPGKLHDGIDDMAQLHREFFDLCDNVNVTQDARIAIASPRGHNKSGTFSNILPLHQIAFRKRKYILVISETDAISKKLTGWVNGQLKFNEMLRNDFGPLLHPVSTKNEKDNEEAFLTTTGTLVEASSSGKQLRGKRNGANRVDLCIIDDPSSLNNEGTREAREKLIHWFNSVVMPIGQVNTAFIVVGTLVTPDGLLKHVLDRKDFQRSLYGAITSDPDNAGLWDRYCEVYAKGDDMTEADAFYEENKAELECGSEVAWPWRWSYRELMHERVNMGARAFNSEYRNVAYSEEDRLFFPDRFGYYHYENEHGRKVIVYEGERIPVDSLTVSGAWDLAMGHNSRSCLNSVVTVGRHERTGRIFVLDEYSSKEAPHVFMNIVIDKIRTFRHNAFSIESINAYHEFYRQLAERLRIERMYKTRLHPVKSHKTSKSQRIESLEPLVHNKTLIFSRSHTTLIGQLEEYPDGVLIDAADALQMAVENVSKPKRTLRDKPLWL</sequence>
<dbReference type="RefSeq" id="WP_115994067.1">
    <property type="nucleotide sequence ID" value="NZ_QRDY01000011.1"/>
</dbReference>
<reference evidence="1 2" key="1">
    <citation type="submission" date="2018-07" db="EMBL/GenBank/DDBJ databases">
        <title>Genomic Encyclopedia of Type Strains, Phase III (KMG-III): the genomes of soil and plant-associated and newly described type strains.</title>
        <authorList>
            <person name="Whitman W."/>
        </authorList>
    </citation>
    <scope>NUCLEOTIDE SEQUENCE [LARGE SCALE GENOMIC DNA]</scope>
    <source>
        <strain evidence="1 2">CECT 8236</strain>
    </source>
</reference>
<dbReference type="Proteomes" id="UP000256869">
    <property type="component" value="Unassembled WGS sequence"/>
</dbReference>
<dbReference type="Gene3D" id="3.30.420.240">
    <property type="match status" value="1"/>
</dbReference>
<accession>A0A3D9I7L9</accession>
<gene>
    <name evidence="1" type="ORF">DFP95_11180</name>
</gene>
<dbReference type="AlphaFoldDB" id="A0A3D9I7L9"/>
<organism evidence="1 2">
    <name type="scientific">Cohnella lupini</name>
    <dbReference type="NCBI Taxonomy" id="1294267"/>
    <lineage>
        <taxon>Bacteria</taxon>
        <taxon>Bacillati</taxon>
        <taxon>Bacillota</taxon>
        <taxon>Bacilli</taxon>
        <taxon>Bacillales</taxon>
        <taxon>Paenibacillaceae</taxon>
        <taxon>Cohnella</taxon>
    </lineage>
</organism>
<name>A0A3D9I7L9_9BACL</name>
<dbReference type="EMBL" id="QRDY01000011">
    <property type="protein sequence ID" value="RED57166.1"/>
    <property type="molecule type" value="Genomic_DNA"/>
</dbReference>
<comment type="caution">
    <text evidence="1">The sequence shown here is derived from an EMBL/GenBank/DDBJ whole genome shotgun (WGS) entry which is preliminary data.</text>
</comment>